<dbReference type="InterPro" id="IPR036291">
    <property type="entry name" value="NAD(P)-bd_dom_sf"/>
</dbReference>
<evidence type="ECO:0000256" key="6">
    <source>
        <dbReference type="ARBA" id="ARBA00047400"/>
    </source>
</evidence>
<dbReference type="PRINTS" id="PR00081">
    <property type="entry name" value="GDHRDH"/>
</dbReference>
<accession>A0A231GTV4</accession>
<comment type="similarity">
    <text evidence="2">Belongs to the short-chain dehydrogenases/reductases (SDR) family.</text>
</comment>
<name>A0A231GTV4_9NOCA</name>
<dbReference type="GO" id="GO:0004316">
    <property type="term" value="F:3-oxoacyl-[acyl-carrier-protein] reductase (NADPH) activity"/>
    <property type="evidence" value="ECO:0007669"/>
    <property type="project" value="UniProtKB-EC"/>
</dbReference>
<dbReference type="InterPro" id="IPR002347">
    <property type="entry name" value="SDR_fam"/>
</dbReference>
<comment type="catalytic activity">
    <reaction evidence="6">
        <text>a (3R)-hydroxyacyl-[ACP] + NADP(+) = a 3-oxoacyl-[ACP] + NADPH + H(+)</text>
        <dbReference type="Rhea" id="RHEA:17397"/>
        <dbReference type="Rhea" id="RHEA-COMP:9916"/>
        <dbReference type="Rhea" id="RHEA-COMP:9945"/>
        <dbReference type="ChEBI" id="CHEBI:15378"/>
        <dbReference type="ChEBI" id="CHEBI:57783"/>
        <dbReference type="ChEBI" id="CHEBI:58349"/>
        <dbReference type="ChEBI" id="CHEBI:78776"/>
        <dbReference type="ChEBI" id="CHEBI:78827"/>
        <dbReference type="EC" id="1.1.1.100"/>
    </reaction>
    <physiologicalReaction direction="right-to-left" evidence="6">
        <dbReference type="Rhea" id="RHEA:17399"/>
    </physiologicalReaction>
</comment>
<organism evidence="7 8">
    <name type="scientific">Nocardia cerradoensis</name>
    <dbReference type="NCBI Taxonomy" id="85688"/>
    <lineage>
        <taxon>Bacteria</taxon>
        <taxon>Bacillati</taxon>
        <taxon>Actinomycetota</taxon>
        <taxon>Actinomycetes</taxon>
        <taxon>Mycobacteriales</taxon>
        <taxon>Nocardiaceae</taxon>
        <taxon>Nocardia</taxon>
    </lineage>
</organism>
<evidence type="ECO:0000256" key="1">
    <source>
        <dbReference type="ARBA" id="ARBA00004191"/>
    </source>
</evidence>
<comment type="subcellular location">
    <subcellularLocation>
        <location evidence="1">Secreted</location>
        <location evidence="1">Cell wall</location>
    </subcellularLocation>
</comment>
<dbReference type="AlphaFoldDB" id="A0A231GTV4"/>
<dbReference type="Pfam" id="PF13561">
    <property type="entry name" value="adh_short_C2"/>
    <property type="match status" value="1"/>
</dbReference>
<dbReference type="PANTHER" id="PTHR42879:SF2">
    <property type="entry name" value="3-OXOACYL-[ACYL-CARRIER-PROTEIN] REDUCTASE FABG"/>
    <property type="match status" value="1"/>
</dbReference>
<comment type="caution">
    <text evidence="7">The sequence shown here is derived from an EMBL/GenBank/DDBJ whole genome shotgun (WGS) entry which is preliminary data.</text>
</comment>
<evidence type="ECO:0000256" key="4">
    <source>
        <dbReference type="ARBA" id="ARBA00023002"/>
    </source>
</evidence>
<dbReference type="InterPro" id="IPR050259">
    <property type="entry name" value="SDR"/>
</dbReference>
<dbReference type="SUPFAM" id="SSF51735">
    <property type="entry name" value="NAD(P)-binding Rossmann-fold domains"/>
    <property type="match status" value="1"/>
</dbReference>
<protein>
    <recommendedName>
        <fullName evidence="5">3-oxoacyl-[acyl-carrier-protein] reductase MabA</fullName>
    </recommendedName>
</protein>
<dbReference type="Proteomes" id="UP000215506">
    <property type="component" value="Unassembled WGS sequence"/>
</dbReference>
<gene>
    <name evidence="7" type="primary">phbB_2</name>
    <name evidence="7" type="ORF">B7C42_07928</name>
</gene>
<evidence type="ECO:0000313" key="7">
    <source>
        <dbReference type="EMBL" id="OXR40008.1"/>
    </source>
</evidence>
<dbReference type="PANTHER" id="PTHR42879">
    <property type="entry name" value="3-OXOACYL-(ACYL-CARRIER-PROTEIN) REDUCTASE"/>
    <property type="match status" value="1"/>
</dbReference>
<keyword evidence="4 7" id="KW-0560">Oxidoreductase</keyword>
<reference evidence="7 8" key="1">
    <citation type="submission" date="2017-07" db="EMBL/GenBank/DDBJ databases">
        <title>First draft Genome Sequence of Nocardia cerradoensis isolated from human infection.</title>
        <authorList>
            <person name="Carrasco G."/>
        </authorList>
    </citation>
    <scope>NUCLEOTIDE SEQUENCE [LARGE SCALE GENOMIC DNA]</scope>
    <source>
        <strain evidence="7 8">CNM20130759</strain>
    </source>
</reference>
<evidence type="ECO:0000256" key="5">
    <source>
        <dbReference type="ARBA" id="ARBA00040781"/>
    </source>
</evidence>
<evidence type="ECO:0000256" key="2">
    <source>
        <dbReference type="ARBA" id="ARBA00006484"/>
    </source>
</evidence>
<dbReference type="FunFam" id="3.40.50.720:FF:000173">
    <property type="entry name" value="3-oxoacyl-[acyl-carrier protein] reductase"/>
    <property type="match status" value="1"/>
</dbReference>
<sequence>MAESTKGELVFELDGRIALVSGAGQSVGEGIATVLARQGATVVVNDLHAERAERVAAAIAEEGNKAIARAFDVTDYQATVDAVRSAEAELGGHVNILVNNAGIAEKRVAKPFRELTPDQWPPSIELNIYGAMNCIKAVIDGMCDAGWGRIVQISSGSARTGQNINVSMYATGKSGIEGFIRHLAAETGQYGVTANIVALGLQANLVEKMAPEYLERLIAGIPIGRLGDPIEVGAFCAYLASNEAGGMTGQTLDFNGGSQTR</sequence>
<proteinExistence type="inferred from homology"/>
<dbReference type="Gene3D" id="3.40.50.720">
    <property type="entry name" value="NAD(P)-binding Rossmann-like Domain"/>
    <property type="match status" value="1"/>
</dbReference>
<evidence type="ECO:0000256" key="3">
    <source>
        <dbReference type="ARBA" id="ARBA00022512"/>
    </source>
</evidence>
<dbReference type="PRINTS" id="PR00080">
    <property type="entry name" value="SDRFAMILY"/>
</dbReference>
<keyword evidence="8" id="KW-1185">Reference proteome</keyword>
<evidence type="ECO:0000313" key="8">
    <source>
        <dbReference type="Proteomes" id="UP000215506"/>
    </source>
</evidence>
<dbReference type="EMBL" id="NGAF01000046">
    <property type="protein sequence ID" value="OXR40008.1"/>
    <property type="molecule type" value="Genomic_DNA"/>
</dbReference>
<keyword evidence="3" id="KW-0134">Cell wall</keyword>
<keyword evidence="3" id="KW-0964">Secreted</keyword>